<evidence type="ECO:0000256" key="1">
    <source>
        <dbReference type="SAM" id="MobiDB-lite"/>
    </source>
</evidence>
<name>A0ABD0JXW4_9CAEN</name>
<reference evidence="4 5" key="1">
    <citation type="journal article" date="2023" name="Sci. Data">
        <title>Genome assembly of the Korean intertidal mud-creeper Batillaria attramentaria.</title>
        <authorList>
            <person name="Patra A.K."/>
            <person name="Ho P.T."/>
            <person name="Jun S."/>
            <person name="Lee S.J."/>
            <person name="Kim Y."/>
            <person name="Won Y.J."/>
        </authorList>
    </citation>
    <scope>NUCLEOTIDE SEQUENCE [LARGE SCALE GENOMIC DNA]</scope>
    <source>
        <strain evidence="4">Wonlab-2016</strain>
    </source>
</reference>
<protein>
    <recommendedName>
        <fullName evidence="3">MAM domain-containing protein</fullName>
    </recommendedName>
</protein>
<keyword evidence="2" id="KW-0812">Transmembrane</keyword>
<proteinExistence type="predicted"/>
<dbReference type="AlphaFoldDB" id="A0ABD0JXW4"/>
<dbReference type="Pfam" id="PF00629">
    <property type="entry name" value="MAM"/>
    <property type="match status" value="1"/>
</dbReference>
<evidence type="ECO:0000313" key="4">
    <source>
        <dbReference type="EMBL" id="KAK7479564.1"/>
    </source>
</evidence>
<dbReference type="EMBL" id="JACVVK020000300">
    <property type="protein sequence ID" value="KAK7479564.1"/>
    <property type="molecule type" value="Genomic_DNA"/>
</dbReference>
<evidence type="ECO:0000313" key="5">
    <source>
        <dbReference type="Proteomes" id="UP001519460"/>
    </source>
</evidence>
<feature type="compositionally biased region" description="Polar residues" evidence="1">
    <location>
        <begin position="367"/>
        <end position="379"/>
    </location>
</feature>
<dbReference type="Gene3D" id="2.60.120.200">
    <property type="match status" value="1"/>
</dbReference>
<dbReference type="InterPro" id="IPR000998">
    <property type="entry name" value="MAM_dom"/>
</dbReference>
<keyword evidence="2" id="KW-1133">Transmembrane helix</keyword>
<feature type="region of interest" description="Disordered" evidence="1">
    <location>
        <begin position="297"/>
        <end position="316"/>
    </location>
</feature>
<dbReference type="Proteomes" id="UP001519460">
    <property type="component" value="Unassembled WGS sequence"/>
</dbReference>
<comment type="caution">
    <text evidence="4">The sequence shown here is derived from an EMBL/GenBank/DDBJ whole genome shotgun (WGS) entry which is preliminary data.</text>
</comment>
<keyword evidence="2" id="KW-0472">Membrane</keyword>
<keyword evidence="5" id="KW-1185">Reference proteome</keyword>
<feature type="domain" description="MAM" evidence="3">
    <location>
        <begin position="113"/>
        <end position="252"/>
    </location>
</feature>
<dbReference type="InterPro" id="IPR013320">
    <property type="entry name" value="ConA-like_dom_sf"/>
</dbReference>
<feature type="compositionally biased region" description="Low complexity" evidence="1">
    <location>
        <begin position="297"/>
        <end position="313"/>
    </location>
</feature>
<sequence length="379" mass="40665">GAVAKQSDPGAGQNTYSVLESPLFRLNHTSCVEFRYSNRLPSDLDVFGVDNGKTTEIFNGPRNENASGRSIKVTVSKDLSRLKFRADGGGGGAAYPPVRLLQVAVHDGRCKGPECNFTLDGRPTWCGWTNASWELNPPVVQLTTQEVNGTLMTDLTMSTGGGGLCVEFDYYMDSINDTLSVSIVDINGTEEPVWATAYNGTSLQGWPTVRMHIKSASAFRLVFRAIRCNNLNSSIAITKVTSEPYNSNDCEGTSPDAVKQMPLYEGCDLTTTTTVTTQSTTMSSPLTASVSSTTNFSDSLSSHAPTGDTTDASGDNDGDDGGFEALVVGCVVAGVVLIIVVIIVVLLWRKRRSNGGGNDDKKILRDQSVQPHHQSENFI</sequence>
<dbReference type="SUPFAM" id="SSF49899">
    <property type="entry name" value="Concanavalin A-like lectins/glucanases"/>
    <property type="match status" value="1"/>
</dbReference>
<organism evidence="4 5">
    <name type="scientific">Batillaria attramentaria</name>
    <dbReference type="NCBI Taxonomy" id="370345"/>
    <lineage>
        <taxon>Eukaryota</taxon>
        <taxon>Metazoa</taxon>
        <taxon>Spiralia</taxon>
        <taxon>Lophotrochozoa</taxon>
        <taxon>Mollusca</taxon>
        <taxon>Gastropoda</taxon>
        <taxon>Caenogastropoda</taxon>
        <taxon>Sorbeoconcha</taxon>
        <taxon>Cerithioidea</taxon>
        <taxon>Batillariidae</taxon>
        <taxon>Batillaria</taxon>
    </lineage>
</organism>
<gene>
    <name evidence="4" type="ORF">BaRGS_00029201</name>
</gene>
<feature type="non-terminal residue" evidence="4">
    <location>
        <position position="1"/>
    </location>
</feature>
<feature type="transmembrane region" description="Helical" evidence="2">
    <location>
        <begin position="325"/>
        <end position="348"/>
    </location>
</feature>
<evidence type="ECO:0000259" key="3">
    <source>
        <dbReference type="PROSITE" id="PS50060"/>
    </source>
</evidence>
<accession>A0ABD0JXW4</accession>
<evidence type="ECO:0000256" key="2">
    <source>
        <dbReference type="SAM" id="Phobius"/>
    </source>
</evidence>
<feature type="region of interest" description="Disordered" evidence="1">
    <location>
        <begin position="355"/>
        <end position="379"/>
    </location>
</feature>
<dbReference type="PROSITE" id="PS50060">
    <property type="entry name" value="MAM_2"/>
    <property type="match status" value="1"/>
</dbReference>